<dbReference type="GO" id="GO:0000981">
    <property type="term" value="F:DNA-binding transcription factor activity, RNA polymerase II-specific"/>
    <property type="evidence" value="ECO:0007669"/>
    <property type="project" value="TreeGrafter"/>
</dbReference>
<evidence type="ECO:0000313" key="16">
    <source>
        <dbReference type="Proteomes" id="UP001378592"/>
    </source>
</evidence>
<dbReference type="EMBL" id="JAZDUA010000087">
    <property type="protein sequence ID" value="KAK7868723.1"/>
    <property type="molecule type" value="Genomic_DNA"/>
</dbReference>
<dbReference type="Pfam" id="PF13912">
    <property type="entry name" value="zf-C2H2_6"/>
    <property type="match status" value="1"/>
</dbReference>
<evidence type="ECO:0000256" key="10">
    <source>
        <dbReference type="ARBA" id="ARBA00023163"/>
    </source>
</evidence>
<dbReference type="Proteomes" id="UP001378592">
    <property type="component" value="Unassembled WGS sequence"/>
</dbReference>
<dbReference type="FunFam" id="3.30.160.60:FF:000110">
    <property type="entry name" value="Zinc finger protein-like"/>
    <property type="match status" value="1"/>
</dbReference>
<sequence>MHRDTTSDTICSPRMLEPHSLLPSSASSRYHHPEPDISSKIVLGNSNNRHSSNNSNSNSGSNRFLNYTLTHNRSEMLRFESTESAQVGSRVRELIRDDDHCIIINETNTKVPANVLEGSDRKEIERTHVIPNLPLEIEITDVPLVRPDTSGASCSISEKTDTVSVPDVADSAKCHHIEPIVTVIEDTNNSTEESNLNSEYDFPRAIERPTHSEHDSNRTRNEVVCCMTCQRCLHSIFCFHHLNVCTYKGLSAEKQKVDNKDSNYSECFNSVCKGTSRNNPTHVCCSTPVPVRNLIPHYLNAADRSPNSFVADGKLMASSSGECEDVSNEINKKMHFLDDSHSYSCQICFKTYSSSSALANHIRYHRGDRPYQCEICNKAFATNSHLVTHRRVHTGERPFQCQTCHRSFADRSAFIKHERTHGPNGIVVKRFRCEECGNAFVDSCGLKKHMRIHTGERPYKCSICEKSFSTSSTYVAHKRIHSGERPYKCEQCSKMFITKSHLLTHRRVHTGEKPFTCQICSRSFADGSSFRRHERLHSGENRHVCEVCGKGFPCNTSLSKHKQSHNSGPTTFMYMM</sequence>
<dbReference type="FunFam" id="3.30.160.60:FF:002343">
    <property type="entry name" value="Zinc finger protein 33A"/>
    <property type="match status" value="1"/>
</dbReference>
<dbReference type="GO" id="GO:0003682">
    <property type="term" value="F:chromatin binding"/>
    <property type="evidence" value="ECO:0007669"/>
    <property type="project" value="UniProtKB-ARBA"/>
</dbReference>
<dbReference type="GO" id="GO:0005634">
    <property type="term" value="C:nucleus"/>
    <property type="evidence" value="ECO:0007669"/>
    <property type="project" value="UniProtKB-SubCell"/>
</dbReference>
<feature type="domain" description="C2H2-type" evidence="14">
    <location>
        <begin position="515"/>
        <end position="542"/>
    </location>
</feature>
<keyword evidence="2" id="KW-1017">Isopeptide bond</keyword>
<keyword evidence="11" id="KW-0539">Nucleus</keyword>
<dbReference type="GO" id="GO:0008270">
    <property type="term" value="F:zinc ion binding"/>
    <property type="evidence" value="ECO:0007669"/>
    <property type="project" value="UniProtKB-KW"/>
</dbReference>
<dbReference type="FunFam" id="3.30.160.60:FF:000646">
    <property type="entry name" value="Myeloid zinc finger 1"/>
    <property type="match status" value="1"/>
</dbReference>
<evidence type="ECO:0000256" key="8">
    <source>
        <dbReference type="ARBA" id="ARBA00023015"/>
    </source>
</evidence>
<feature type="domain" description="C2H2-type" evidence="14">
    <location>
        <begin position="431"/>
        <end position="458"/>
    </location>
</feature>
<dbReference type="FunFam" id="3.30.160.60:FF:000624">
    <property type="entry name" value="zinc finger protein 697"/>
    <property type="match status" value="1"/>
</dbReference>
<feature type="domain" description="C2H2-type" evidence="14">
    <location>
        <begin position="399"/>
        <end position="421"/>
    </location>
</feature>
<dbReference type="InterPro" id="IPR013087">
    <property type="entry name" value="Znf_C2H2_type"/>
</dbReference>
<organism evidence="15 16">
    <name type="scientific">Gryllus longicercus</name>
    <dbReference type="NCBI Taxonomy" id="2509291"/>
    <lineage>
        <taxon>Eukaryota</taxon>
        <taxon>Metazoa</taxon>
        <taxon>Ecdysozoa</taxon>
        <taxon>Arthropoda</taxon>
        <taxon>Hexapoda</taxon>
        <taxon>Insecta</taxon>
        <taxon>Pterygota</taxon>
        <taxon>Neoptera</taxon>
        <taxon>Polyneoptera</taxon>
        <taxon>Orthoptera</taxon>
        <taxon>Ensifera</taxon>
        <taxon>Gryllidea</taxon>
        <taxon>Grylloidea</taxon>
        <taxon>Gryllidae</taxon>
        <taxon>Gryllinae</taxon>
        <taxon>Gryllus</taxon>
    </lineage>
</organism>
<keyword evidence="10" id="KW-0804">Transcription</keyword>
<feature type="region of interest" description="Disordered" evidence="13">
    <location>
        <begin position="1"/>
        <end position="64"/>
    </location>
</feature>
<protein>
    <recommendedName>
        <fullName evidence="14">C2H2-type domain-containing protein</fullName>
    </recommendedName>
</protein>
<evidence type="ECO:0000313" key="15">
    <source>
        <dbReference type="EMBL" id="KAK7868723.1"/>
    </source>
</evidence>
<evidence type="ECO:0000256" key="2">
    <source>
        <dbReference type="ARBA" id="ARBA00022499"/>
    </source>
</evidence>
<reference evidence="15 16" key="1">
    <citation type="submission" date="2024-03" db="EMBL/GenBank/DDBJ databases">
        <title>The genome assembly and annotation of the cricket Gryllus longicercus Weissman &amp; Gray.</title>
        <authorList>
            <person name="Szrajer S."/>
            <person name="Gray D."/>
            <person name="Ylla G."/>
        </authorList>
    </citation>
    <scope>NUCLEOTIDE SEQUENCE [LARGE SCALE GENOMIC DNA]</scope>
    <source>
        <strain evidence="15">DAG 2021-001</strain>
        <tissue evidence="15">Whole body minus gut</tissue>
    </source>
</reference>
<feature type="domain" description="C2H2-type" evidence="14">
    <location>
        <begin position="343"/>
        <end position="370"/>
    </location>
</feature>
<dbReference type="PROSITE" id="PS00028">
    <property type="entry name" value="ZINC_FINGER_C2H2_1"/>
    <property type="match status" value="8"/>
</dbReference>
<evidence type="ECO:0000256" key="12">
    <source>
        <dbReference type="PROSITE-ProRule" id="PRU00042"/>
    </source>
</evidence>
<feature type="compositionally biased region" description="Low complexity" evidence="13">
    <location>
        <begin position="44"/>
        <end position="63"/>
    </location>
</feature>
<dbReference type="SMART" id="SM00355">
    <property type="entry name" value="ZnF_C2H2"/>
    <property type="match status" value="8"/>
</dbReference>
<dbReference type="PROSITE" id="PS50157">
    <property type="entry name" value="ZINC_FINGER_C2H2_2"/>
    <property type="match status" value="8"/>
</dbReference>
<dbReference type="Pfam" id="PF00096">
    <property type="entry name" value="zf-C2H2"/>
    <property type="match status" value="7"/>
</dbReference>
<keyword evidence="8" id="KW-0805">Transcription regulation</keyword>
<proteinExistence type="predicted"/>
<dbReference type="GO" id="GO:0000978">
    <property type="term" value="F:RNA polymerase II cis-regulatory region sequence-specific DNA binding"/>
    <property type="evidence" value="ECO:0007669"/>
    <property type="project" value="TreeGrafter"/>
</dbReference>
<dbReference type="GO" id="GO:0040029">
    <property type="term" value="P:epigenetic regulation of gene expression"/>
    <property type="evidence" value="ECO:0007669"/>
    <property type="project" value="UniProtKB-ARBA"/>
</dbReference>
<keyword evidence="4" id="KW-0677">Repeat</keyword>
<keyword evidence="5 12" id="KW-0863">Zinc-finger</keyword>
<keyword evidence="9" id="KW-0238">DNA-binding</keyword>
<gene>
    <name evidence="15" type="ORF">R5R35_002528</name>
</gene>
<feature type="domain" description="C2H2-type" evidence="14">
    <location>
        <begin position="487"/>
        <end position="514"/>
    </location>
</feature>
<dbReference type="AlphaFoldDB" id="A0AAN9Z5C6"/>
<dbReference type="GO" id="GO:0000785">
    <property type="term" value="C:chromatin"/>
    <property type="evidence" value="ECO:0007669"/>
    <property type="project" value="UniProtKB-ARBA"/>
</dbReference>
<dbReference type="InterPro" id="IPR036236">
    <property type="entry name" value="Znf_C2H2_sf"/>
</dbReference>
<feature type="domain" description="C2H2-type" evidence="14">
    <location>
        <begin position="371"/>
        <end position="398"/>
    </location>
</feature>
<evidence type="ECO:0000256" key="6">
    <source>
        <dbReference type="ARBA" id="ARBA00022833"/>
    </source>
</evidence>
<keyword evidence="7" id="KW-0832">Ubl conjugation</keyword>
<keyword evidence="3" id="KW-0479">Metal-binding</keyword>
<evidence type="ECO:0000256" key="4">
    <source>
        <dbReference type="ARBA" id="ARBA00022737"/>
    </source>
</evidence>
<feature type="domain" description="C2H2-type" evidence="14">
    <location>
        <begin position="543"/>
        <end position="570"/>
    </location>
</feature>
<evidence type="ECO:0000256" key="1">
    <source>
        <dbReference type="ARBA" id="ARBA00004123"/>
    </source>
</evidence>
<evidence type="ECO:0000259" key="14">
    <source>
        <dbReference type="PROSITE" id="PS50157"/>
    </source>
</evidence>
<comment type="subcellular location">
    <subcellularLocation>
        <location evidence="1">Nucleus</location>
    </subcellularLocation>
</comment>
<keyword evidence="6" id="KW-0862">Zinc</keyword>
<dbReference type="Gene3D" id="3.30.160.60">
    <property type="entry name" value="Classic Zinc Finger"/>
    <property type="match status" value="8"/>
</dbReference>
<dbReference type="PANTHER" id="PTHR23226:SF371">
    <property type="entry name" value="ZINC FINGER PROTEIN 112-LIKE PROTEIN"/>
    <property type="match status" value="1"/>
</dbReference>
<dbReference type="FunFam" id="3.30.160.60:FF:002169">
    <property type="entry name" value="Zgc:174573"/>
    <property type="match status" value="1"/>
</dbReference>
<evidence type="ECO:0000256" key="5">
    <source>
        <dbReference type="ARBA" id="ARBA00022771"/>
    </source>
</evidence>
<evidence type="ECO:0000256" key="3">
    <source>
        <dbReference type="ARBA" id="ARBA00022723"/>
    </source>
</evidence>
<evidence type="ECO:0000256" key="9">
    <source>
        <dbReference type="ARBA" id="ARBA00023125"/>
    </source>
</evidence>
<dbReference type="FunFam" id="3.30.160.60:FF:000690">
    <property type="entry name" value="Zinc finger protein 354C"/>
    <property type="match status" value="1"/>
</dbReference>
<evidence type="ECO:0000256" key="7">
    <source>
        <dbReference type="ARBA" id="ARBA00022843"/>
    </source>
</evidence>
<dbReference type="PANTHER" id="PTHR23226">
    <property type="entry name" value="ZINC FINGER AND SCAN DOMAIN-CONTAINING"/>
    <property type="match status" value="1"/>
</dbReference>
<name>A0AAN9Z5C6_9ORTH</name>
<comment type="caution">
    <text evidence="15">The sequence shown here is derived from an EMBL/GenBank/DDBJ whole genome shotgun (WGS) entry which is preliminary data.</text>
</comment>
<evidence type="ECO:0000256" key="11">
    <source>
        <dbReference type="ARBA" id="ARBA00023242"/>
    </source>
</evidence>
<feature type="domain" description="C2H2-type" evidence="14">
    <location>
        <begin position="459"/>
        <end position="486"/>
    </location>
</feature>
<keyword evidence="16" id="KW-1185">Reference proteome</keyword>
<dbReference type="SUPFAM" id="SSF57667">
    <property type="entry name" value="beta-beta-alpha zinc fingers"/>
    <property type="match status" value="5"/>
</dbReference>
<accession>A0AAN9Z5C6</accession>
<evidence type="ECO:0000256" key="13">
    <source>
        <dbReference type="SAM" id="MobiDB-lite"/>
    </source>
</evidence>